<dbReference type="PROSITE" id="PS51257">
    <property type="entry name" value="PROKAR_LIPOPROTEIN"/>
    <property type="match status" value="1"/>
</dbReference>
<dbReference type="InterPro" id="IPR033132">
    <property type="entry name" value="GH_1_N_CS"/>
</dbReference>
<dbReference type="AlphaFoldDB" id="A0AAU9UCE4"/>
<dbReference type="InterPro" id="IPR001360">
    <property type="entry name" value="Glyco_hydro_1"/>
</dbReference>
<dbReference type="GO" id="GO:0008422">
    <property type="term" value="F:beta-glucosidase activity"/>
    <property type="evidence" value="ECO:0007669"/>
    <property type="project" value="UniProtKB-EC"/>
</dbReference>
<dbReference type="EMBL" id="CAKOGL010000017">
    <property type="protein sequence ID" value="CAH2096848.1"/>
    <property type="molecule type" value="Genomic_DNA"/>
</dbReference>
<evidence type="ECO:0000256" key="5">
    <source>
        <dbReference type="ARBA" id="ARBA00023295"/>
    </source>
</evidence>
<accession>A0AAU9UCE4</accession>
<feature type="chain" id="PRO_5043751162" description="Cytosolic beta-glucosidase" evidence="17">
    <location>
        <begin position="22"/>
        <end position="511"/>
    </location>
</feature>
<comment type="catalytic activity">
    <reaction evidence="6">
        <text>a beta-D-galactosyl-(1&lt;-&gt;1')-N-acylsphing-4-enine + H2O = an N-acylsphing-4-enine + D-galactose</text>
        <dbReference type="Rhea" id="RHEA:14297"/>
        <dbReference type="ChEBI" id="CHEBI:4139"/>
        <dbReference type="ChEBI" id="CHEBI:15377"/>
        <dbReference type="ChEBI" id="CHEBI:18390"/>
        <dbReference type="ChEBI" id="CHEBI:52639"/>
        <dbReference type="EC" id="3.2.1.46"/>
    </reaction>
    <physiologicalReaction direction="left-to-right" evidence="6">
        <dbReference type="Rhea" id="RHEA:14298"/>
    </physiologicalReaction>
</comment>
<evidence type="ECO:0000256" key="15">
    <source>
        <dbReference type="ARBA" id="ARBA00081896"/>
    </source>
</evidence>
<organism evidence="18 19">
    <name type="scientific">Euphydryas editha</name>
    <name type="common">Edith's checkerspot</name>
    <dbReference type="NCBI Taxonomy" id="104508"/>
    <lineage>
        <taxon>Eukaryota</taxon>
        <taxon>Metazoa</taxon>
        <taxon>Ecdysozoa</taxon>
        <taxon>Arthropoda</taxon>
        <taxon>Hexapoda</taxon>
        <taxon>Insecta</taxon>
        <taxon>Pterygota</taxon>
        <taxon>Neoptera</taxon>
        <taxon>Endopterygota</taxon>
        <taxon>Lepidoptera</taxon>
        <taxon>Glossata</taxon>
        <taxon>Ditrysia</taxon>
        <taxon>Papilionoidea</taxon>
        <taxon>Nymphalidae</taxon>
        <taxon>Nymphalinae</taxon>
        <taxon>Euphydryas</taxon>
    </lineage>
</organism>
<sequence length="511" mass="59413">MQLFIRSLCYLYSLIAASCNAQEWQDRRFPDDFLFGTATAAYQIEGGWNADGKGENIWDRLTHTKPYVVQDMTNGDIAADSYHNYKRDVEMMRELGLDAYRFSISWSRILPNGFANQINEAGIAYYNNLIDEMLKYNIKPMVTLYHWDLPQKLQDLGGFMSPLFPVWFEEYARVAFENFGDRVKLWITFNEPREICYEGYSWTNKAPLLNISDIGTYYCAKHLVLGHARAYHAYNNDFKPTQNGECGITISVQWFSPLTDSEEDRFETEIRMQAEWGLYAEPIFSDEGGFPKDFAERVAKKSLEQGYKKSRMPEFTDQEKDYARGAYDFFGINHYSGFFVSATEYKTVNPVPSFLDDEDNGIFRPAEWPASASPWLVQAPKSLYNVLTHLQNKYKDAVFYITENGWAQRKEEGLLDDKRITYYRAALNDVLDALESGVKLKGYMAWSLMDNMEWLEGYAACLGLYEVDYQSEARTRTPRKSAFVYKQIIKTRLIDPDYEPDNLTMWIEEGH</sequence>
<keyword evidence="5" id="KW-0326">Glycosidase</keyword>
<evidence type="ECO:0000256" key="1">
    <source>
        <dbReference type="ARBA" id="ARBA00000448"/>
    </source>
</evidence>
<evidence type="ECO:0000256" key="12">
    <source>
        <dbReference type="ARBA" id="ARBA00060858"/>
    </source>
</evidence>
<dbReference type="Pfam" id="PF00232">
    <property type="entry name" value="Glyco_hydro_1"/>
    <property type="match status" value="1"/>
</dbReference>
<proteinExistence type="inferred from homology"/>
<evidence type="ECO:0000256" key="2">
    <source>
        <dbReference type="ARBA" id="ARBA00012657"/>
    </source>
</evidence>
<comment type="catalytic activity">
    <reaction evidence="7">
        <text>beta-D-galactosyl-(1&lt;-&gt;1)-sphing-4-enine + H2O = sphing-4-enine + D-galactose</text>
        <dbReference type="Rhea" id="RHEA:43908"/>
        <dbReference type="ChEBI" id="CHEBI:4139"/>
        <dbReference type="ChEBI" id="CHEBI:15377"/>
        <dbReference type="ChEBI" id="CHEBI:57756"/>
        <dbReference type="ChEBI" id="CHEBI:57934"/>
    </reaction>
    <physiologicalReaction direction="left-to-right" evidence="7">
        <dbReference type="Rhea" id="RHEA:43909"/>
    </physiologicalReaction>
</comment>
<dbReference type="PRINTS" id="PR00131">
    <property type="entry name" value="GLHYDRLASE1"/>
</dbReference>
<comment type="catalytic activity">
    <reaction evidence="9">
        <text>a beta-D-xylosyl-(1&lt;-&gt;1')-N-acylsphing-4-enine + cholesterol = cholesteryl 3-beta-D-xyloside + an N-acylsphing-4-enine</text>
        <dbReference type="Rhea" id="RHEA:70239"/>
        <dbReference type="ChEBI" id="CHEBI:16113"/>
        <dbReference type="ChEBI" id="CHEBI:52639"/>
        <dbReference type="ChEBI" id="CHEBI:189067"/>
        <dbReference type="ChEBI" id="CHEBI:189068"/>
    </reaction>
    <physiologicalReaction direction="left-to-right" evidence="9">
        <dbReference type="Rhea" id="RHEA:70240"/>
    </physiologicalReaction>
    <physiologicalReaction direction="right-to-left" evidence="9">
        <dbReference type="Rhea" id="RHEA:70241"/>
    </physiologicalReaction>
</comment>
<evidence type="ECO:0000256" key="7">
    <source>
        <dbReference type="ARBA" id="ARBA00048813"/>
    </source>
</evidence>
<feature type="signal peptide" evidence="17">
    <location>
        <begin position="1"/>
        <end position="21"/>
    </location>
</feature>
<evidence type="ECO:0000256" key="17">
    <source>
        <dbReference type="SAM" id="SignalP"/>
    </source>
</evidence>
<comment type="similarity">
    <text evidence="12">Belongs to the glycosyl hydrolase 1 family. Klotho subfamily.</text>
</comment>
<dbReference type="Gene3D" id="3.20.20.80">
    <property type="entry name" value="Glycosidases"/>
    <property type="match status" value="1"/>
</dbReference>
<comment type="catalytic activity">
    <reaction evidence="8">
        <text>beta-D-galactosyl-(1&lt;-&gt;1')-N-octadecanoylsphing-4-enine + H2O = N-octadecanoylsphing-4-enine + D-galactose</text>
        <dbReference type="Rhea" id="RHEA:59292"/>
        <dbReference type="ChEBI" id="CHEBI:4139"/>
        <dbReference type="ChEBI" id="CHEBI:15377"/>
        <dbReference type="ChEBI" id="CHEBI:72961"/>
        <dbReference type="ChEBI" id="CHEBI:84720"/>
    </reaction>
    <physiologicalReaction direction="left-to-right" evidence="8">
        <dbReference type="Rhea" id="RHEA:59293"/>
    </physiologicalReaction>
</comment>
<evidence type="ECO:0000256" key="11">
    <source>
        <dbReference type="ARBA" id="ARBA00052085"/>
    </source>
</evidence>
<comment type="catalytic activity">
    <reaction evidence="11">
        <text>beta-D-glucosyl-(1&lt;-&gt;1)-sphing-4-enine + H2O = sphing-4-enine + D-glucose</text>
        <dbReference type="Rhea" id="RHEA:59288"/>
        <dbReference type="ChEBI" id="CHEBI:4167"/>
        <dbReference type="ChEBI" id="CHEBI:15377"/>
        <dbReference type="ChEBI" id="CHEBI:57756"/>
        <dbReference type="ChEBI" id="CHEBI:83992"/>
    </reaction>
    <physiologicalReaction direction="left-to-right" evidence="11">
        <dbReference type="Rhea" id="RHEA:59289"/>
    </physiologicalReaction>
</comment>
<dbReference type="FunFam" id="3.20.20.80:FF:000011">
    <property type="entry name" value="Cytosolic beta-glucosidase"/>
    <property type="match status" value="1"/>
</dbReference>
<comment type="catalytic activity">
    <reaction evidence="10">
        <text>beta-D-glucosyl-(1&lt;-&gt;1)-N-octadecanoylsphing-4-enine + H2O = N-octadecanoylsphing-4-enine + D-glucose</text>
        <dbReference type="Rhea" id="RHEA:59284"/>
        <dbReference type="ChEBI" id="CHEBI:4167"/>
        <dbReference type="ChEBI" id="CHEBI:15377"/>
        <dbReference type="ChEBI" id="CHEBI:72961"/>
        <dbReference type="ChEBI" id="CHEBI:84719"/>
    </reaction>
    <physiologicalReaction direction="left-to-right" evidence="10">
        <dbReference type="Rhea" id="RHEA:59285"/>
    </physiologicalReaction>
</comment>
<evidence type="ECO:0000256" key="3">
    <source>
        <dbReference type="ARBA" id="ARBA00012744"/>
    </source>
</evidence>
<protein>
    <recommendedName>
        <fullName evidence="13">Cytosolic beta-glucosidase</fullName>
        <ecNumber evidence="3">3.2.1.21</ecNumber>
        <ecNumber evidence="2">3.2.1.46</ecNumber>
    </recommendedName>
    <alternativeName>
        <fullName evidence="14">Cytosolic galactosylceramidase</fullName>
    </alternativeName>
    <alternativeName>
        <fullName evidence="16">Cytosolic glucosylceramidase</fullName>
    </alternativeName>
    <alternativeName>
        <fullName evidence="15">Cytosolic glycosylceramidase</fullName>
    </alternativeName>
</protein>
<dbReference type="EC" id="3.2.1.46" evidence="2"/>
<evidence type="ECO:0000256" key="13">
    <source>
        <dbReference type="ARBA" id="ARBA00068094"/>
    </source>
</evidence>
<keyword evidence="19" id="KW-1185">Reference proteome</keyword>
<dbReference type="PANTHER" id="PTHR10353:SF36">
    <property type="entry name" value="LP05116P"/>
    <property type="match status" value="1"/>
</dbReference>
<evidence type="ECO:0000256" key="10">
    <source>
        <dbReference type="ARBA" id="ARBA00051666"/>
    </source>
</evidence>
<dbReference type="PANTHER" id="PTHR10353">
    <property type="entry name" value="GLYCOSYL HYDROLASE"/>
    <property type="match status" value="1"/>
</dbReference>
<reference evidence="18" key="1">
    <citation type="submission" date="2022-03" db="EMBL/GenBank/DDBJ databases">
        <authorList>
            <person name="Tunstrom K."/>
        </authorList>
    </citation>
    <scope>NUCLEOTIDE SEQUENCE</scope>
</reference>
<dbReference type="GO" id="GO:0004336">
    <property type="term" value="F:galactosylceramidase activity"/>
    <property type="evidence" value="ECO:0007669"/>
    <property type="project" value="UniProtKB-EC"/>
</dbReference>
<evidence type="ECO:0000313" key="18">
    <source>
        <dbReference type="EMBL" id="CAH2096848.1"/>
    </source>
</evidence>
<dbReference type="InterPro" id="IPR017853">
    <property type="entry name" value="GH"/>
</dbReference>
<keyword evidence="4" id="KW-0378">Hydrolase</keyword>
<dbReference type="SUPFAM" id="SSF51445">
    <property type="entry name" value="(Trans)glycosidases"/>
    <property type="match status" value="1"/>
</dbReference>
<evidence type="ECO:0000256" key="8">
    <source>
        <dbReference type="ARBA" id="ARBA00050809"/>
    </source>
</evidence>
<dbReference type="GO" id="GO:0016052">
    <property type="term" value="P:carbohydrate catabolic process"/>
    <property type="evidence" value="ECO:0007669"/>
    <property type="project" value="UniProtKB-ARBA"/>
</dbReference>
<keyword evidence="17" id="KW-0732">Signal</keyword>
<evidence type="ECO:0000256" key="6">
    <source>
        <dbReference type="ARBA" id="ARBA00033698"/>
    </source>
</evidence>
<evidence type="ECO:0000256" key="16">
    <source>
        <dbReference type="ARBA" id="ARBA00083229"/>
    </source>
</evidence>
<evidence type="ECO:0000256" key="4">
    <source>
        <dbReference type="ARBA" id="ARBA00022801"/>
    </source>
</evidence>
<dbReference type="EC" id="3.2.1.21" evidence="3"/>
<comment type="caution">
    <text evidence="18">The sequence shown here is derived from an EMBL/GenBank/DDBJ whole genome shotgun (WGS) entry which is preliminary data.</text>
</comment>
<name>A0AAU9UCE4_EUPED</name>
<dbReference type="Proteomes" id="UP001153954">
    <property type="component" value="Unassembled WGS sequence"/>
</dbReference>
<dbReference type="PROSITE" id="PS00653">
    <property type="entry name" value="GLYCOSYL_HYDROL_F1_2"/>
    <property type="match status" value="1"/>
</dbReference>
<evidence type="ECO:0000313" key="19">
    <source>
        <dbReference type="Proteomes" id="UP001153954"/>
    </source>
</evidence>
<evidence type="ECO:0000256" key="9">
    <source>
        <dbReference type="ARBA" id="ARBA00051414"/>
    </source>
</evidence>
<evidence type="ECO:0000256" key="14">
    <source>
        <dbReference type="ARBA" id="ARBA00079026"/>
    </source>
</evidence>
<gene>
    <name evidence="18" type="ORF">EEDITHA_LOCUS12138</name>
</gene>
<comment type="catalytic activity">
    <reaction evidence="1">
        <text>Hydrolysis of terminal, non-reducing beta-D-glucosyl residues with release of beta-D-glucose.</text>
        <dbReference type="EC" id="3.2.1.21"/>
    </reaction>
</comment>